<evidence type="ECO:0000313" key="2">
    <source>
        <dbReference type="EMBL" id="RDW66120.1"/>
    </source>
</evidence>
<reference evidence="2 3" key="1">
    <citation type="journal article" date="2018" name="IMA Fungus">
        <title>IMA Genome-F 9: Draft genome sequence of Annulohypoxylon stygium, Aspergillus mulundensis, Berkeleyomyces basicola (syn. Thielaviopsis basicola), Ceratocystis smalleyi, two Cercospora beticola strains, Coleophoma cylindrospora, Fusarium fracticaudum, Phialophora cf. hyalina, and Morchella septimelata.</title>
        <authorList>
            <person name="Wingfield B.D."/>
            <person name="Bills G.F."/>
            <person name="Dong Y."/>
            <person name="Huang W."/>
            <person name="Nel W.J."/>
            <person name="Swalarsk-Parry B.S."/>
            <person name="Vaghefi N."/>
            <person name="Wilken P.M."/>
            <person name="An Z."/>
            <person name="de Beer Z.W."/>
            <person name="De Vos L."/>
            <person name="Chen L."/>
            <person name="Duong T.A."/>
            <person name="Gao Y."/>
            <person name="Hammerbacher A."/>
            <person name="Kikkert J.R."/>
            <person name="Li Y."/>
            <person name="Li H."/>
            <person name="Li K."/>
            <person name="Li Q."/>
            <person name="Liu X."/>
            <person name="Ma X."/>
            <person name="Naidoo K."/>
            <person name="Pethybridge S.J."/>
            <person name="Sun J."/>
            <person name="Steenkamp E.T."/>
            <person name="van der Nest M.A."/>
            <person name="van Wyk S."/>
            <person name="Wingfield M.J."/>
            <person name="Xiong C."/>
            <person name="Yue Q."/>
            <person name="Zhang X."/>
        </authorList>
    </citation>
    <scope>NUCLEOTIDE SEQUENCE [LARGE SCALE GENOMIC DNA]</scope>
    <source>
        <strain evidence="2 3">BP6252</strain>
    </source>
</reference>
<sequence length="161" mass="18135">MPSNTVARASRDQPGFAPVGERSGTNSRTRTATTTDIKSNDKTGTKKKTQEKTVVKVRSGVRDADMRSATARSTSSTTSRRAMNGSDDSRGQGESRQDQARYGRVEDDDGSYQAYRYSSSTTQRESDPWSPLNRRADDDDERRLARNRNRAELFRRIDDNF</sequence>
<gene>
    <name evidence="2" type="ORF">BP6252_09755</name>
</gene>
<feature type="region of interest" description="Disordered" evidence="1">
    <location>
        <begin position="1"/>
        <end position="141"/>
    </location>
</feature>
<dbReference type="Proteomes" id="UP000256645">
    <property type="component" value="Unassembled WGS sequence"/>
</dbReference>
<protein>
    <submittedName>
        <fullName evidence="2">Uncharacterized protein</fullName>
    </submittedName>
</protein>
<dbReference type="EMBL" id="PDLM01000011">
    <property type="protein sequence ID" value="RDW66120.1"/>
    <property type="molecule type" value="Genomic_DNA"/>
</dbReference>
<organism evidence="2 3">
    <name type="scientific">Coleophoma cylindrospora</name>
    <dbReference type="NCBI Taxonomy" id="1849047"/>
    <lineage>
        <taxon>Eukaryota</taxon>
        <taxon>Fungi</taxon>
        <taxon>Dikarya</taxon>
        <taxon>Ascomycota</taxon>
        <taxon>Pezizomycotina</taxon>
        <taxon>Leotiomycetes</taxon>
        <taxon>Helotiales</taxon>
        <taxon>Dermateaceae</taxon>
        <taxon>Coleophoma</taxon>
    </lineage>
</organism>
<dbReference type="OrthoDB" id="10528090at2759"/>
<feature type="compositionally biased region" description="Low complexity" evidence="1">
    <location>
        <begin position="22"/>
        <end position="35"/>
    </location>
</feature>
<name>A0A3D8QWP9_9HELO</name>
<proteinExistence type="predicted"/>
<comment type="caution">
    <text evidence="2">The sequence shown here is derived from an EMBL/GenBank/DDBJ whole genome shotgun (WGS) entry which is preliminary data.</text>
</comment>
<evidence type="ECO:0000256" key="1">
    <source>
        <dbReference type="SAM" id="MobiDB-lite"/>
    </source>
</evidence>
<dbReference type="AlphaFoldDB" id="A0A3D8QWP9"/>
<accession>A0A3D8QWP9</accession>
<keyword evidence="3" id="KW-1185">Reference proteome</keyword>
<feature type="compositionally biased region" description="Low complexity" evidence="1">
    <location>
        <begin position="67"/>
        <end position="82"/>
    </location>
</feature>
<evidence type="ECO:0000313" key="3">
    <source>
        <dbReference type="Proteomes" id="UP000256645"/>
    </source>
</evidence>
<feature type="compositionally biased region" description="Basic and acidic residues" evidence="1">
    <location>
        <begin position="87"/>
        <end position="105"/>
    </location>
</feature>
<feature type="compositionally biased region" description="Basic and acidic residues" evidence="1">
    <location>
        <begin position="38"/>
        <end position="66"/>
    </location>
</feature>